<accession>A0A4P9ZKW9</accession>
<sequence>MFLAPILRHSNRRAGLFQRFVDRLYDLWFETVADVDISFQAVLTTAILNTRSTDRFLFNNLPVTYNTRRRRYELHRDEFRRQRDGLINGVLSNMGDHYKACAIYYPARCAALRVKYTGYVRTLLGTMKASFARELPVAVETKYAMQVLHPILAGIVAHCHDWVPERGPERPPELQFLLSGVLPSPPTHLYLGQKLRGLAKLDFLTNPPVRLAIRHFFADHFHRSTTTWPVDILAQDQVAIFTGALRNSAQDHDPHIRWNANLSGFRACVMRETVLPNFLGLDCHPHTLHNGLTYARFLTGLLSRLELELTSSVYREHNAQLFTSEIHFFLVPLLHALQFDVPVVVRETSPKLACLFVVVVGGIIQTLLTLCRGLEVEYRLFSTFWVSIRGRYLAALFTLLAHQLSALIMPADDVEETVSVVDPTVTTPQDPDITEGASADVDEENFLAERLCDLREAFFYCYRHLPDIETFFEECDLDDTRENVVVETIVLESEAKLQMIGTVLDLFETCLHFGWMSESRTTQFRLTVDCCLDQLQLQRYNCEELRGRWQFLCPREHQRQTVIADENPAVPNRAKYGAIHCLVRDML</sequence>
<name>A0A4P9ZKW9_9FUNG</name>
<dbReference type="Proteomes" id="UP000268162">
    <property type="component" value="Unassembled WGS sequence"/>
</dbReference>
<keyword evidence="2" id="KW-1185">Reference proteome</keyword>
<evidence type="ECO:0000313" key="2">
    <source>
        <dbReference type="Proteomes" id="UP000268162"/>
    </source>
</evidence>
<gene>
    <name evidence="1" type="ORF">BJ085DRAFT_39136</name>
</gene>
<dbReference type="STRING" id="215637.A0A4P9ZKW9"/>
<organism evidence="1 2">
    <name type="scientific">Dimargaris cristalligena</name>
    <dbReference type="NCBI Taxonomy" id="215637"/>
    <lineage>
        <taxon>Eukaryota</taxon>
        <taxon>Fungi</taxon>
        <taxon>Fungi incertae sedis</taxon>
        <taxon>Zoopagomycota</taxon>
        <taxon>Kickxellomycotina</taxon>
        <taxon>Dimargaritomycetes</taxon>
        <taxon>Dimargaritales</taxon>
        <taxon>Dimargaritaceae</taxon>
        <taxon>Dimargaris</taxon>
    </lineage>
</organism>
<proteinExistence type="predicted"/>
<dbReference type="EMBL" id="ML003589">
    <property type="protein sequence ID" value="RKP33745.1"/>
    <property type="molecule type" value="Genomic_DNA"/>
</dbReference>
<dbReference type="AlphaFoldDB" id="A0A4P9ZKW9"/>
<protein>
    <submittedName>
        <fullName evidence="1">Uncharacterized protein</fullName>
    </submittedName>
</protein>
<evidence type="ECO:0000313" key="1">
    <source>
        <dbReference type="EMBL" id="RKP33745.1"/>
    </source>
</evidence>
<reference evidence="2" key="1">
    <citation type="journal article" date="2018" name="Nat. Microbiol.">
        <title>Leveraging single-cell genomics to expand the fungal tree of life.</title>
        <authorList>
            <person name="Ahrendt S.R."/>
            <person name="Quandt C.A."/>
            <person name="Ciobanu D."/>
            <person name="Clum A."/>
            <person name="Salamov A."/>
            <person name="Andreopoulos B."/>
            <person name="Cheng J.F."/>
            <person name="Woyke T."/>
            <person name="Pelin A."/>
            <person name="Henrissat B."/>
            <person name="Reynolds N.K."/>
            <person name="Benny G.L."/>
            <person name="Smith M.E."/>
            <person name="James T.Y."/>
            <person name="Grigoriev I.V."/>
        </authorList>
    </citation>
    <scope>NUCLEOTIDE SEQUENCE [LARGE SCALE GENOMIC DNA]</scope>
    <source>
        <strain evidence="2">RSA 468</strain>
    </source>
</reference>